<dbReference type="EMBL" id="EU876853">
    <property type="protein sequence ID" value="ACG60336.1"/>
    <property type="molecule type" value="Genomic_DNA"/>
</dbReference>
<sequence>MRQIDHNERRLSILAVSADVAKDKGLMGLRREHVADKLGIADGLISKPFGSIYKLRVALVAYAIEHELVEIVAEALVSRDSTLKNAAKKAPDAFKRRVIESLI</sequence>
<reference evidence="2" key="1">
    <citation type="journal article" date="2009" name="Environ. Microbiol. Rep.">
        <title>Isolation and genomic characterization of the first phage infecting Iodobacteria: ?PLPE, a myovirus having a novel set of features.</title>
        <authorList>
            <person name="Leblanc C."/>
            <person name="Caumont-Sarcos A."/>
            <person name="Comeau A.M."/>
            <person name="Krisch H.M."/>
        </authorList>
    </citation>
    <scope>NUCLEOTIDE SEQUENCE [LARGE SCALE GENOMIC DNA]</scope>
</reference>
<dbReference type="Proteomes" id="UP000001862">
    <property type="component" value="Segment"/>
</dbReference>
<gene>
    <name evidence="1" type="ORF">phiPLPE_14</name>
</gene>
<dbReference type="InterPro" id="IPR009057">
    <property type="entry name" value="Homeodomain-like_sf"/>
</dbReference>
<accession>B5AX33</accession>
<evidence type="ECO:0000313" key="2">
    <source>
        <dbReference type="Proteomes" id="UP000001862"/>
    </source>
</evidence>
<name>B5AX33_9CAUD</name>
<proteinExistence type="predicted"/>
<dbReference type="GeneID" id="6779524"/>
<protein>
    <submittedName>
        <fullName evidence="1">Uncharacterized protein</fullName>
    </submittedName>
</protein>
<dbReference type="Gene3D" id="1.10.357.10">
    <property type="entry name" value="Tetracycline Repressor, domain 2"/>
    <property type="match status" value="1"/>
</dbReference>
<keyword evidence="2" id="KW-1185">Reference proteome</keyword>
<dbReference type="KEGG" id="vg:6779524"/>
<organism evidence="1 2">
    <name type="scientific">Iodobacter phage PhiPLPE</name>
    <dbReference type="NCBI Taxonomy" id="551895"/>
    <lineage>
        <taxon>Viruses</taxon>
        <taxon>Duplodnaviria</taxon>
        <taxon>Heunggongvirae</taxon>
        <taxon>Uroviricota</taxon>
        <taxon>Caudoviricetes</taxon>
        <taxon>Iodovirus</taxon>
        <taxon>Iodovirus PLPE</taxon>
    </lineage>
</organism>
<dbReference type="SUPFAM" id="SSF46689">
    <property type="entry name" value="Homeodomain-like"/>
    <property type="match status" value="1"/>
</dbReference>
<dbReference type="RefSeq" id="YP_002128448.1">
    <property type="nucleotide sequence ID" value="NC_011142.1"/>
</dbReference>
<evidence type="ECO:0000313" key="1">
    <source>
        <dbReference type="EMBL" id="ACG60336.1"/>
    </source>
</evidence>